<organism evidence="1 2">
    <name type="scientific">Australozyma saopauloensis</name>
    <dbReference type="NCBI Taxonomy" id="291208"/>
    <lineage>
        <taxon>Eukaryota</taxon>
        <taxon>Fungi</taxon>
        <taxon>Dikarya</taxon>
        <taxon>Ascomycota</taxon>
        <taxon>Saccharomycotina</taxon>
        <taxon>Pichiomycetes</taxon>
        <taxon>Metschnikowiaceae</taxon>
        <taxon>Australozyma</taxon>
    </lineage>
</organism>
<keyword evidence="2" id="KW-1185">Reference proteome</keyword>
<sequence>MLDSYREDFRRISKHKLELNKEMVTYLYKHEEPLTLPYNNLHGHSPPPPKIITQPLFSGLVGRSVLDTRCTTVPEPYLLAKVVGSAPTSDLSLMKSFNYGATRIPAPNSSAQVLESFFHPNWYTVETSKWLTYKQKSLNPPLDSKLVKHPKADDLRAFEKNSNIVSFAPSADLRKAVMSKDTKLAVWFSDIGYDKLSSIHKKIGADVVQPEVSTSSLTAAIEEKPQENGVKSEKTEAAASEIIEKPKSNEIKLKNLALFVPEAKPVIEELRKENASVESARGVQRVISLNLLKLQKLRQKRFLQSANGSAPSPIEIATYQKILKLLTLLVDLKAGEEQRIDSMLSKKLPVLLNDYSGTLPGSVSSKPALGGKTGRLASIRASYKKKSRF</sequence>
<proteinExistence type="predicted"/>
<evidence type="ECO:0000313" key="1">
    <source>
        <dbReference type="EMBL" id="WPK23372.1"/>
    </source>
</evidence>
<name>A0AAX4H486_9ASCO</name>
<dbReference type="EMBL" id="CP138894">
    <property type="protein sequence ID" value="WPK23372.1"/>
    <property type="molecule type" value="Genomic_DNA"/>
</dbReference>
<dbReference type="Proteomes" id="UP001338582">
    <property type="component" value="Chromosome 1"/>
</dbReference>
<evidence type="ECO:0000313" key="2">
    <source>
        <dbReference type="Proteomes" id="UP001338582"/>
    </source>
</evidence>
<dbReference type="GeneID" id="88171679"/>
<accession>A0AAX4H486</accession>
<dbReference type="KEGG" id="asau:88171679"/>
<protein>
    <submittedName>
        <fullName evidence="1">Uncharacterized protein</fullName>
    </submittedName>
</protein>
<reference evidence="1 2" key="1">
    <citation type="submission" date="2023-10" db="EMBL/GenBank/DDBJ databases">
        <title>Draft Genome Sequence of Candida saopaulonensis from a very Premature Infant with Sepsis.</title>
        <authorList>
            <person name="Ning Y."/>
            <person name="Dai R."/>
            <person name="Xiao M."/>
            <person name="Xu Y."/>
            <person name="Yan Q."/>
            <person name="Zhang L."/>
        </authorList>
    </citation>
    <scope>NUCLEOTIDE SEQUENCE [LARGE SCALE GENOMIC DNA]</scope>
    <source>
        <strain evidence="1 2">19XY460</strain>
    </source>
</reference>
<gene>
    <name evidence="1" type="ORF">PUMCH_000610</name>
</gene>
<dbReference type="RefSeq" id="XP_062875759.1">
    <property type="nucleotide sequence ID" value="XM_063019689.1"/>
</dbReference>
<dbReference type="AlphaFoldDB" id="A0AAX4H486"/>